<reference evidence="1 2" key="1">
    <citation type="submission" date="2016-10" db="EMBL/GenBank/DDBJ databases">
        <authorList>
            <person name="de Groot N.N."/>
        </authorList>
    </citation>
    <scope>NUCLEOTIDE SEQUENCE [LARGE SCALE GENOMIC DNA]</scope>
    <source>
        <strain evidence="1 2">Nm22</strain>
    </source>
</reference>
<protein>
    <recommendedName>
        <fullName evidence="3">PBP superfamily domain-containing protein</fullName>
    </recommendedName>
</protein>
<dbReference type="AlphaFoldDB" id="A0A1H8FC64"/>
<accession>A0A1H8FC64</accession>
<name>A0A1H8FC64_9PROT</name>
<organism evidence="1 2">
    <name type="scientific">Nitrosomonas marina</name>
    <dbReference type="NCBI Taxonomy" id="917"/>
    <lineage>
        <taxon>Bacteria</taxon>
        <taxon>Pseudomonadati</taxon>
        <taxon>Pseudomonadota</taxon>
        <taxon>Betaproteobacteria</taxon>
        <taxon>Nitrosomonadales</taxon>
        <taxon>Nitrosomonadaceae</taxon>
        <taxon>Nitrosomonas</taxon>
    </lineage>
</organism>
<dbReference type="Gene3D" id="3.40.190.10">
    <property type="entry name" value="Periplasmic binding protein-like II"/>
    <property type="match status" value="1"/>
</dbReference>
<gene>
    <name evidence="1" type="ORF">SAMN05216325_11292</name>
</gene>
<proteinExistence type="predicted"/>
<sequence length="145" mass="16721">MRTRNTNYLCILLIILLFVITDVKAETRYQIVAHPSVDEDSISKNYLRAIFSMRLRAWSNDLIIKVFVLPDDNPLHHSFSKEQLGLFPYQLRQSWDRLVFSGTGQAPTTVSSNEEMRLKIMNTPGAIGYLETAYIDDEINVLQIK</sequence>
<dbReference type="STRING" id="917.SAMN05216326_1099"/>
<evidence type="ECO:0000313" key="2">
    <source>
        <dbReference type="Proteomes" id="UP000199459"/>
    </source>
</evidence>
<dbReference type="RefSeq" id="WP_177167723.1">
    <property type="nucleotide sequence ID" value="NZ_FOCP01000012.1"/>
</dbReference>
<evidence type="ECO:0008006" key="3">
    <source>
        <dbReference type="Google" id="ProtNLM"/>
    </source>
</evidence>
<dbReference type="SUPFAM" id="SSF53850">
    <property type="entry name" value="Periplasmic binding protein-like II"/>
    <property type="match status" value="1"/>
</dbReference>
<dbReference type="Proteomes" id="UP000199459">
    <property type="component" value="Unassembled WGS sequence"/>
</dbReference>
<evidence type="ECO:0000313" key="1">
    <source>
        <dbReference type="EMBL" id="SEN29160.1"/>
    </source>
</evidence>
<dbReference type="EMBL" id="FOCP01000012">
    <property type="protein sequence ID" value="SEN29160.1"/>
    <property type="molecule type" value="Genomic_DNA"/>
</dbReference>